<protein>
    <submittedName>
        <fullName evidence="4">FAD-binding dehydrogenase</fullName>
    </submittedName>
</protein>
<keyword evidence="2" id="KW-0560">Oxidoreductase</keyword>
<dbReference type="Gene3D" id="3.90.700.10">
    <property type="entry name" value="Succinate dehydrogenase/fumarate reductase flavoprotein, catalytic domain"/>
    <property type="match status" value="1"/>
</dbReference>
<dbReference type="EMBL" id="CP015588">
    <property type="protein sequence ID" value="APY89126.1"/>
    <property type="molecule type" value="Genomic_DNA"/>
</dbReference>
<gene>
    <name evidence="4" type="ORF">A7J05_28575</name>
</gene>
<reference evidence="4 5" key="1">
    <citation type="submission" date="2016-05" db="EMBL/GenBank/DDBJ databases">
        <authorList>
            <person name="Gu J."/>
        </authorList>
    </citation>
    <scope>NUCLEOTIDE SEQUENCE [LARGE SCALE GENOMIC DNA]</scope>
    <source>
        <strain evidence="4 5">ACCC40021</strain>
    </source>
</reference>
<sequence>MAYDADVIVIGAGLAGLAATAELVDAGRRVVLVDQEPEQCMGGQAHWSFGGLFFVDSPEQRRLRIKDSHALALQDWMGTASFDRPEDHWPRKWAEAYVDFAAGEKRSWLHGQGVRFFPVVGWAERGGYDAQGHGNSVPRFHITWGTGPGLLAPFVERVRSGVARGLVQLRFRHRVTGLSRSAGALDTVTGEVLEASGIERGQASSREVTGTFEFRAQAVIVTSGGIGGNHDLVRANWPARLGTPPEKMISGVPAHVDGKMLGIAERAGARLINRDRMWHYTEGIENWNPIWDRHGIRILPGPSSLWLDARGDRLPVPLFPGFDTLGTLEHIMGTGYDHTWFVLNQRIIGKEFTLSGSEQNPDLTGKSVRGVLDRARSAVPGPVKAFMDHGGDFVVEKDLGALVRGMNALTKEPLIDEAALRRTIVARDRGIANPFTKDLQVTAIRGARKFLGDRLVRAAAPHRILDPGAGPLIAVRLNILTRKTLGGLETDLSARVLTDGGRPLDGVYAAGEAAGFGGGGVHGYRSLEGTFLGGCLFSGRTAGRAAARQVG</sequence>
<feature type="domain" description="FAD-dependent oxidoreductase 2 FAD-binding" evidence="3">
    <location>
        <begin position="6"/>
        <end position="532"/>
    </location>
</feature>
<keyword evidence="5" id="KW-1185">Reference proteome</keyword>
<dbReference type="InterPro" id="IPR014614">
    <property type="entry name" value="KsdD_DH"/>
</dbReference>
<organism evidence="4 5">
    <name type="scientific">Streptomyces alfalfae</name>
    <dbReference type="NCBI Taxonomy" id="1642299"/>
    <lineage>
        <taxon>Bacteria</taxon>
        <taxon>Bacillati</taxon>
        <taxon>Actinomycetota</taxon>
        <taxon>Actinomycetes</taxon>
        <taxon>Kitasatosporales</taxon>
        <taxon>Streptomycetaceae</taxon>
        <taxon>Streptomyces</taxon>
    </lineage>
</organism>
<name>A0ABM6GZU1_9ACTN</name>
<accession>A0ABM6GZU1</accession>
<dbReference type="SUPFAM" id="SSF51905">
    <property type="entry name" value="FAD/NAD(P)-binding domain"/>
    <property type="match status" value="1"/>
</dbReference>
<evidence type="ECO:0000259" key="3">
    <source>
        <dbReference type="Pfam" id="PF00890"/>
    </source>
</evidence>
<dbReference type="Proteomes" id="UP000187191">
    <property type="component" value="Chromosome"/>
</dbReference>
<evidence type="ECO:0000313" key="5">
    <source>
        <dbReference type="Proteomes" id="UP000187191"/>
    </source>
</evidence>
<dbReference type="PANTHER" id="PTHR43260:SF1">
    <property type="entry name" value="KSDD-LIKE STEROID DEHYDROGENASE RV0785"/>
    <property type="match status" value="1"/>
</dbReference>
<proteinExistence type="predicted"/>
<dbReference type="PIRSF" id="PIRSF036654">
    <property type="entry name" value="UCP036654"/>
    <property type="match status" value="1"/>
</dbReference>
<dbReference type="PANTHER" id="PTHR43260">
    <property type="entry name" value="3-KETOSTEROID-DELTA-1-DEHYDROGENASE"/>
    <property type="match status" value="1"/>
</dbReference>
<dbReference type="InterPro" id="IPR003953">
    <property type="entry name" value="FAD-dep_OxRdtase_2_FAD-bd"/>
</dbReference>
<keyword evidence="1" id="KW-0285">Flavoprotein</keyword>
<dbReference type="Gene3D" id="3.50.50.60">
    <property type="entry name" value="FAD/NAD(P)-binding domain"/>
    <property type="match status" value="1"/>
</dbReference>
<evidence type="ECO:0000313" key="4">
    <source>
        <dbReference type="EMBL" id="APY89126.1"/>
    </source>
</evidence>
<evidence type="ECO:0000256" key="1">
    <source>
        <dbReference type="ARBA" id="ARBA00022630"/>
    </source>
</evidence>
<dbReference type="InterPro" id="IPR036188">
    <property type="entry name" value="FAD/NAD-bd_sf"/>
</dbReference>
<dbReference type="Pfam" id="PF00890">
    <property type="entry name" value="FAD_binding_2"/>
    <property type="match status" value="1"/>
</dbReference>
<dbReference type="RefSeq" id="WP_076687004.1">
    <property type="nucleotide sequence ID" value="NZ_CP015588.1"/>
</dbReference>
<evidence type="ECO:0000256" key="2">
    <source>
        <dbReference type="ARBA" id="ARBA00023002"/>
    </source>
</evidence>
<dbReference type="NCBIfam" id="NF009472">
    <property type="entry name" value="PRK12834.1"/>
    <property type="match status" value="1"/>
</dbReference>
<dbReference type="InterPro" id="IPR027477">
    <property type="entry name" value="Succ_DH/fumarate_Rdtase_cat_sf"/>
</dbReference>